<gene>
    <name evidence="1" type="primary">anmK</name>
    <name evidence="2" type="ORF">J4P90_21510</name>
</gene>
<dbReference type="CDD" id="cd24050">
    <property type="entry name" value="ASKHA_NBD_ANMK"/>
    <property type="match status" value="1"/>
</dbReference>
<dbReference type="Pfam" id="PF03702">
    <property type="entry name" value="AnmK"/>
    <property type="match status" value="1"/>
</dbReference>
<comment type="function">
    <text evidence="1">Catalyzes the specific phosphorylation of 1,6-anhydro-N-acetylmuramic acid (anhMurNAc) with the simultaneous cleavage of the 1,6-anhydro ring, generating MurNAc-6-P. Is required for the utilization of anhMurNAc either imported from the medium or derived from its own cell wall murein, and thus plays a role in cell wall recycling.</text>
</comment>
<sequence length="399" mass="44179">MYIVGLMSGTSLDGIDAVLIRVNNSKRNTELEMIEFITHPFPKDVREEIIQSLFVDTSNVQLICSLNFKLGKLFADATKEVCRKAGFPLDQLDLIGSHGQTIYHQPLQEQNFVPSTLQIGEPSVIAYETNTTVISNFRTMDIAAGGQGAPLVPYTEYVLYRSETKGRLLQNIGGIGNVTVLPKRSSLDDMYAFDTGPGNMIIDEVCRQLFNIGYDGGGNLAKQGKINEQLLSYCINHPYIMSPPPKTTGRELFGKQYVEKLLNKFNNLSSHDIVATVTMFTAKSIVENYRKFILPQVKIDEVIIGGGGSYNKTLLKMIQSLLGESIQIYTQEELGYSSEAKEAIAFALLANETYHGNASNVPNATGAKNAVVLGNVSFPTSDHWIKIRDSLEKSRDFIR</sequence>
<evidence type="ECO:0000313" key="2">
    <source>
        <dbReference type="EMBL" id="MBO1627745.1"/>
    </source>
</evidence>
<dbReference type="EC" id="2.7.1.170" evidence="1"/>
<comment type="similarity">
    <text evidence="1">Belongs to the anhydro-N-acetylmuramic acid kinase family.</text>
</comment>
<keyword evidence="1" id="KW-0119">Carbohydrate metabolism</keyword>
<dbReference type="SUPFAM" id="SSF53067">
    <property type="entry name" value="Actin-like ATPase domain"/>
    <property type="match status" value="1"/>
</dbReference>
<dbReference type="NCBIfam" id="NF007148">
    <property type="entry name" value="PRK09585.3-2"/>
    <property type="match status" value="1"/>
</dbReference>
<keyword evidence="3" id="KW-1185">Reference proteome</keyword>
<evidence type="ECO:0000256" key="1">
    <source>
        <dbReference type="HAMAP-Rule" id="MF_01270"/>
    </source>
</evidence>
<dbReference type="HAMAP" id="MF_01270">
    <property type="entry name" value="AnhMurNAc_kinase"/>
    <property type="match status" value="1"/>
</dbReference>
<dbReference type="InterPro" id="IPR005338">
    <property type="entry name" value="Anhydro_N_Ac-Mur_kinase"/>
</dbReference>
<comment type="catalytic activity">
    <reaction evidence="1">
        <text>1,6-anhydro-N-acetyl-beta-muramate + ATP + H2O = N-acetyl-D-muramate 6-phosphate + ADP + H(+)</text>
        <dbReference type="Rhea" id="RHEA:24952"/>
        <dbReference type="ChEBI" id="CHEBI:15377"/>
        <dbReference type="ChEBI" id="CHEBI:15378"/>
        <dbReference type="ChEBI" id="CHEBI:30616"/>
        <dbReference type="ChEBI" id="CHEBI:58690"/>
        <dbReference type="ChEBI" id="CHEBI:58722"/>
        <dbReference type="ChEBI" id="CHEBI:456216"/>
        <dbReference type="EC" id="2.7.1.170"/>
    </reaction>
</comment>
<reference evidence="2 3" key="1">
    <citation type="submission" date="2021-03" db="EMBL/GenBank/DDBJ databases">
        <title>Identification of novel Bacillus strains.</title>
        <authorList>
            <person name="Xiao Z."/>
            <person name="Li Y."/>
            <person name="Shen J."/>
        </authorList>
    </citation>
    <scope>NUCLEOTIDE SEQUENCE [LARGE SCALE GENOMIC DNA]</scope>
    <source>
        <strain evidence="2 3">SY8</strain>
    </source>
</reference>
<dbReference type="EMBL" id="JAGDQJ010000029">
    <property type="protein sequence ID" value="MBO1627745.1"/>
    <property type="molecule type" value="Genomic_DNA"/>
</dbReference>
<comment type="pathway">
    <text evidence="1">Cell wall biogenesis; peptidoglycan recycling.</text>
</comment>
<dbReference type="NCBIfam" id="NF007142">
    <property type="entry name" value="PRK09585.2-1"/>
    <property type="match status" value="1"/>
</dbReference>
<comment type="pathway">
    <text evidence="1">Amino-sugar metabolism; 1,6-anhydro-N-acetylmuramate degradation.</text>
</comment>
<keyword evidence="1" id="KW-0067">ATP-binding</keyword>
<dbReference type="PANTHER" id="PTHR30605:SF0">
    <property type="entry name" value="ANHYDRO-N-ACETYLMURAMIC ACID KINASE"/>
    <property type="match status" value="1"/>
</dbReference>
<dbReference type="PANTHER" id="PTHR30605">
    <property type="entry name" value="ANHYDRO-N-ACETYLMURAMIC ACID KINASE"/>
    <property type="match status" value="1"/>
</dbReference>
<protein>
    <recommendedName>
        <fullName evidence="1">Anhydro-N-acetylmuramic acid kinase</fullName>
        <ecNumber evidence="1">2.7.1.170</ecNumber>
    </recommendedName>
    <alternativeName>
        <fullName evidence="1">AnhMurNAc kinase</fullName>
    </alternativeName>
</protein>
<evidence type="ECO:0000313" key="3">
    <source>
        <dbReference type="Proteomes" id="UP000677611"/>
    </source>
</evidence>
<organism evidence="2 3">
    <name type="scientific">Bacillus arachidis</name>
    <dbReference type="NCBI Taxonomy" id="2819290"/>
    <lineage>
        <taxon>Bacteria</taxon>
        <taxon>Bacillati</taxon>
        <taxon>Bacillota</taxon>
        <taxon>Bacilli</taxon>
        <taxon>Bacillales</taxon>
        <taxon>Bacillaceae</taxon>
        <taxon>Bacillus</taxon>
    </lineage>
</organism>
<comment type="caution">
    <text evidence="2">The sequence shown here is derived from an EMBL/GenBank/DDBJ whole genome shotgun (WGS) entry which is preliminary data.</text>
</comment>
<keyword evidence="1 2" id="KW-0808">Transferase</keyword>
<keyword evidence="1 2" id="KW-0418">Kinase</keyword>
<proteinExistence type="inferred from homology"/>
<dbReference type="GO" id="GO:0016301">
    <property type="term" value="F:kinase activity"/>
    <property type="evidence" value="ECO:0007669"/>
    <property type="project" value="UniProtKB-KW"/>
</dbReference>
<accession>A0ABS3P3P9</accession>
<dbReference type="RefSeq" id="WP_208018998.1">
    <property type="nucleotide sequence ID" value="NZ_JAGDQJ010000029.1"/>
</dbReference>
<dbReference type="Gene3D" id="3.30.420.40">
    <property type="match status" value="2"/>
</dbReference>
<dbReference type="InterPro" id="IPR043129">
    <property type="entry name" value="ATPase_NBD"/>
</dbReference>
<keyword evidence="1" id="KW-0547">Nucleotide-binding</keyword>
<name>A0ABS3P3P9_9BACI</name>
<feature type="binding site" evidence="1">
    <location>
        <begin position="9"/>
        <end position="16"/>
    </location>
    <ligand>
        <name>ATP</name>
        <dbReference type="ChEBI" id="CHEBI:30616"/>
    </ligand>
</feature>
<dbReference type="Proteomes" id="UP000677611">
    <property type="component" value="Unassembled WGS sequence"/>
</dbReference>